<evidence type="ECO:0000256" key="1">
    <source>
        <dbReference type="SAM" id="MobiDB-lite"/>
    </source>
</evidence>
<proteinExistence type="predicted"/>
<reference evidence="2 3" key="1">
    <citation type="submission" date="2019-03" db="EMBL/GenBank/DDBJ databases">
        <title>Single cell metagenomics reveals metabolic interactions within the superorganism composed of flagellate Streblomastix strix and complex community of Bacteroidetes bacteria on its surface.</title>
        <authorList>
            <person name="Treitli S.C."/>
            <person name="Kolisko M."/>
            <person name="Husnik F."/>
            <person name="Keeling P."/>
            <person name="Hampl V."/>
        </authorList>
    </citation>
    <scope>NUCLEOTIDE SEQUENCE [LARGE SCALE GENOMIC DNA]</scope>
    <source>
        <strain evidence="2">ST1C</strain>
    </source>
</reference>
<feature type="region of interest" description="Disordered" evidence="1">
    <location>
        <begin position="240"/>
        <end position="265"/>
    </location>
</feature>
<comment type="caution">
    <text evidence="2">The sequence shown here is derived from an EMBL/GenBank/DDBJ whole genome shotgun (WGS) entry which is preliminary data.</text>
</comment>
<dbReference type="AlphaFoldDB" id="A0A5J4TQS6"/>
<feature type="non-terminal residue" evidence="2">
    <location>
        <position position="296"/>
    </location>
</feature>
<feature type="region of interest" description="Disordered" evidence="1">
    <location>
        <begin position="1"/>
        <end position="48"/>
    </location>
</feature>
<organism evidence="2 3">
    <name type="scientific">Streblomastix strix</name>
    <dbReference type="NCBI Taxonomy" id="222440"/>
    <lineage>
        <taxon>Eukaryota</taxon>
        <taxon>Metamonada</taxon>
        <taxon>Preaxostyla</taxon>
        <taxon>Oxymonadida</taxon>
        <taxon>Streblomastigidae</taxon>
        <taxon>Streblomastix</taxon>
    </lineage>
</organism>
<feature type="compositionally biased region" description="Basic and acidic residues" evidence="1">
    <location>
        <begin position="245"/>
        <end position="260"/>
    </location>
</feature>
<accession>A0A5J4TQS6</accession>
<feature type="compositionally biased region" description="Polar residues" evidence="1">
    <location>
        <begin position="1"/>
        <end position="27"/>
    </location>
</feature>
<feature type="compositionally biased region" description="Polar residues" evidence="1">
    <location>
        <begin position="69"/>
        <end position="87"/>
    </location>
</feature>
<name>A0A5J4TQS6_9EUKA</name>
<gene>
    <name evidence="2" type="ORF">EZS28_044758</name>
</gene>
<evidence type="ECO:0000313" key="3">
    <source>
        <dbReference type="Proteomes" id="UP000324800"/>
    </source>
</evidence>
<dbReference type="EMBL" id="SNRW01027961">
    <property type="protein sequence ID" value="KAA6359715.1"/>
    <property type="molecule type" value="Genomic_DNA"/>
</dbReference>
<dbReference type="Proteomes" id="UP000324800">
    <property type="component" value="Unassembled WGS sequence"/>
</dbReference>
<sequence>MSTYRDLSQSHQVPTRESPDSNQMANRRQTDPLSGHMEAYQGGNTDHQGYKSILDKQIITSQSTIEYDNSYPKSIQGESRSTRSTNLEGAAGRNSRGSVPELVEMNQSLFCDTEEGQGKMEKDNRLFSIEQASPILTLYNGRYSKSLTATATQGLHGKDRSRVRIPSYPSGFGFQTIPRLHFQSQILPVQSNVTDLQDIANHQYSNKLWVQDINGQVGTSTSNANGVSRVVDRFQFRSTVNDSQQTKEDKPNVGQMEKDCSVSSNGKSEILGQLYRVSEFPATTIQERRDPSEEAK</sequence>
<feature type="region of interest" description="Disordered" evidence="1">
    <location>
        <begin position="69"/>
        <end position="96"/>
    </location>
</feature>
<evidence type="ECO:0000313" key="2">
    <source>
        <dbReference type="EMBL" id="KAA6359715.1"/>
    </source>
</evidence>
<protein>
    <submittedName>
        <fullName evidence="2">Uncharacterized protein</fullName>
    </submittedName>
</protein>